<dbReference type="Gene3D" id="1.20.140.150">
    <property type="match status" value="1"/>
</dbReference>
<dbReference type="PRINTS" id="PR01448">
    <property type="entry name" value="CLAUDIN18"/>
</dbReference>
<dbReference type="Proteomes" id="UP000504632">
    <property type="component" value="Chromosome 14"/>
</dbReference>
<feature type="region of interest" description="Disordered" evidence="10">
    <location>
        <begin position="243"/>
        <end position="263"/>
    </location>
</feature>
<dbReference type="RefSeq" id="XP_030647858.1">
    <property type="nucleotide sequence ID" value="XM_030791998.1"/>
</dbReference>
<keyword evidence="9 11" id="KW-0472">Membrane</keyword>
<gene>
    <name evidence="14" type="primary">LOC115828087</name>
</gene>
<dbReference type="PRINTS" id="PR01077">
    <property type="entry name" value="CLAUDIN"/>
</dbReference>
<keyword evidence="12" id="KW-0732">Signal</keyword>
<protein>
    <submittedName>
        <fullName evidence="14">Claudin-18-like</fullName>
    </submittedName>
</protein>
<dbReference type="InterPro" id="IPR004031">
    <property type="entry name" value="PMP22/EMP/MP20/Claudin"/>
</dbReference>
<dbReference type="Pfam" id="PF00822">
    <property type="entry name" value="PMP22_Claudin"/>
    <property type="match status" value="1"/>
</dbReference>
<evidence type="ECO:0000256" key="10">
    <source>
        <dbReference type="SAM" id="MobiDB-lite"/>
    </source>
</evidence>
<keyword evidence="5" id="KW-1003">Cell membrane</keyword>
<comment type="subcellular location">
    <subcellularLocation>
        <location evidence="1">Cell junction</location>
        <location evidence="1">Tight junction</location>
    </subcellularLocation>
    <subcellularLocation>
        <location evidence="2">Cell membrane</location>
        <topology evidence="2">Multi-pass membrane protein</topology>
    </subcellularLocation>
</comment>
<reference evidence="14" key="1">
    <citation type="submission" date="2025-08" db="UniProtKB">
        <authorList>
            <consortium name="RefSeq"/>
        </authorList>
    </citation>
    <scope>IDENTIFICATION</scope>
</reference>
<dbReference type="FunCoup" id="A0A6J2WUB3">
    <property type="interactions" value="176"/>
</dbReference>
<feature type="compositionally biased region" description="Basic and acidic residues" evidence="10">
    <location>
        <begin position="243"/>
        <end position="255"/>
    </location>
</feature>
<proteinExistence type="inferred from homology"/>
<evidence type="ECO:0000256" key="8">
    <source>
        <dbReference type="ARBA" id="ARBA00022989"/>
    </source>
</evidence>
<evidence type="ECO:0000256" key="7">
    <source>
        <dbReference type="ARBA" id="ARBA00022949"/>
    </source>
</evidence>
<dbReference type="GO" id="GO:0005923">
    <property type="term" value="C:bicellular tight junction"/>
    <property type="evidence" value="ECO:0007669"/>
    <property type="project" value="UniProtKB-SubCell"/>
</dbReference>
<evidence type="ECO:0000256" key="6">
    <source>
        <dbReference type="ARBA" id="ARBA00022692"/>
    </source>
</evidence>
<evidence type="ECO:0000256" key="12">
    <source>
        <dbReference type="SAM" id="SignalP"/>
    </source>
</evidence>
<dbReference type="InterPro" id="IPR017974">
    <property type="entry name" value="Claudin_CS"/>
</dbReference>
<dbReference type="PROSITE" id="PS01346">
    <property type="entry name" value="CLAUDIN"/>
    <property type="match status" value="1"/>
</dbReference>
<evidence type="ECO:0000256" key="11">
    <source>
        <dbReference type="SAM" id="Phobius"/>
    </source>
</evidence>
<feature type="signal peptide" evidence="12">
    <location>
        <begin position="1"/>
        <end position="23"/>
    </location>
</feature>
<evidence type="ECO:0000256" key="4">
    <source>
        <dbReference type="ARBA" id="ARBA00022427"/>
    </source>
</evidence>
<evidence type="ECO:0000256" key="1">
    <source>
        <dbReference type="ARBA" id="ARBA00004435"/>
    </source>
</evidence>
<feature type="transmembrane region" description="Helical" evidence="11">
    <location>
        <begin position="116"/>
        <end position="144"/>
    </location>
</feature>
<feature type="transmembrane region" description="Helical" evidence="11">
    <location>
        <begin position="186"/>
        <end position="208"/>
    </location>
</feature>
<comment type="similarity">
    <text evidence="3">Belongs to the claudin family.</text>
</comment>
<keyword evidence="8 11" id="KW-1133">Transmembrane helix</keyword>
<feature type="chain" id="PRO_5026654953" evidence="12">
    <location>
        <begin position="24"/>
        <end position="263"/>
    </location>
</feature>
<evidence type="ECO:0000256" key="3">
    <source>
        <dbReference type="ARBA" id="ARBA00008295"/>
    </source>
</evidence>
<dbReference type="GO" id="GO:0005886">
    <property type="term" value="C:plasma membrane"/>
    <property type="evidence" value="ECO:0007669"/>
    <property type="project" value="UniProtKB-SubCell"/>
</dbReference>
<keyword evidence="13" id="KW-1185">Reference proteome</keyword>
<dbReference type="GeneID" id="115828087"/>
<keyword evidence="4" id="KW-0796">Tight junction</keyword>
<evidence type="ECO:0000256" key="2">
    <source>
        <dbReference type="ARBA" id="ARBA00004651"/>
    </source>
</evidence>
<evidence type="ECO:0000256" key="5">
    <source>
        <dbReference type="ARBA" id="ARBA00022475"/>
    </source>
</evidence>
<name>A0A6J2WUB3_CHACN</name>
<dbReference type="InterPro" id="IPR006187">
    <property type="entry name" value="Claudin"/>
</dbReference>
<keyword evidence="6 11" id="KW-0812">Transmembrane</keyword>
<dbReference type="InParanoid" id="A0A6J2WUB3"/>
<evidence type="ECO:0000313" key="13">
    <source>
        <dbReference type="Proteomes" id="UP000504632"/>
    </source>
</evidence>
<accession>A0A6J2WUB3</accession>
<sequence length="263" mass="27961">MAVTMCQVMGFVLGALGLAGTIAATAMDMWSTEDLYGNIVTSVYTYSGLWRSCVRQTSGFTECRPYFTILGLPGLFQAVRALMIVGVLFGAIGVFIAIFALKCLRMGNMEDRVKATMTLAAGVMFILAGICAVAGVSVFANLIVTNFTLTTFTSSDAGVFAGGYGAGGFGGIASAPLTPRYTFGSALFVGWVGGGVLVVGGIMMCMACRGMMPERDRYAGTAYKSATHSAIYRSEAKSRPNYDESFKAHSMEGRRSNQKFDYV</sequence>
<evidence type="ECO:0000313" key="14">
    <source>
        <dbReference type="RefSeq" id="XP_030647858.1"/>
    </source>
</evidence>
<feature type="transmembrane region" description="Helical" evidence="11">
    <location>
        <begin position="81"/>
        <end position="104"/>
    </location>
</feature>
<dbReference type="OrthoDB" id="8795554at2759"/>
<dbReference type="AlphaFoldDB" id="A0A6J2WUB3"/>
<dbReference type="PANTHER" id="PTHR12002">
    <property type="entry name" value="CLAUDIN"/>
    <property type="match status" value="1"/>
</dbReference>
<organism evidence="13 14">
    <name type="scientific">Chanos chanos</name>
    <name type="common">Milkfish</name>
    <name type="synonym">Mugil chanos</name>
    <dbReference type="NCBI Taxonomy" id="29144"/>
    <lineage>
        <taxon>Eukaryota</taxon>
        <taxon>Metazoa</taxon>
        <taxon>Chordata</taxon>
        <taxon>Craniata</taxon>
        <taxon>Vertebrata</taxon>
        <taxon>Euteleostomi</taxon>
        <taxon>Actinopterygii</taxon>
        <taxon>Neopterygii</taxon>
        <taxon>Teleostei</taxon>
        <taxon>Ostariophysi</taxon>
        <taxon>Gonorynchiformes</taxon>
        <taxon>Chanidae</taxon>
        <taxon>Chanos</taxon>
    </lineage>
</organism>
<evidence type="ECO:0000256" key="9">
    <source>
        <dbReference type="ARBA" id="ARBA00023136"/>
    </source>
</evidence>
<dbReference type="InterPro" id="IPR003928">
    <property type="entry name" value="Claudin18"/>
</dbReference>
<dbReference type="GO" id="GO:0005198">
    <property type="term" value="F:structural molecule activity"/>
    <property type="evidence" value="ECO:0007669"/>
    <property type="project" value="InterPro"/>
</dbReference>
<keyword evidence="7" id="KW-0965">Cell junction</keyword>